<dbReference type="Proteomes" id="UP000229600">
    <property type="component" value="Unassembled WGS sequence"/>
</dbReference>
<name>A0A2H0N5K8_9BACT</name>
<reference evidence="2 3" key="1">
    <citation type="submission" date="2017-09" db="EMBL/GenBank/DDBJ databases">
        <title>Depth-based differentiation of microbial function through sediment-hosted aquifers and enrichment of novel symbionts in the deep terrestrial subsurface.</title>
        <authorList>
            <person name="Probst A.J."/>
            <person name="Ladd B."/>
            <person name="Jarett J.K."/>
            <person name="Geller-Mcgrath D.E."/>
            <person name="Sieber C.M."/>
            <person name="Emerson J.B."/>
            <person name="Anantharaman K."/>
            <person name="Thomas B.C."/>
            <person name="Malmstrom R."/>
            <person name="Stieglmeier M."/>
            <person name="Klingl A."/>
            <person name="Woyke T."/>
            <person name="Ryan C.M."/>
            <person name="Banfield J.F."/>
        </authorList>
    </citation>
    <scope>NUCLEOTIDE SEQUENCE [LARGE SCALE GENOMIC DNA]</scope>
    <source>
        <strain evidence="2">CG11_big_fil_rev_8_21_14_0_20_39_34</strain>
    </source>
</reference>
<dbReference type="AlphaFoldDB" id="A0A2H0N5K8"/>
<evidence type="ECO:0000313" key="3">
    <source>
        <dbReference type="Proteomes" id="UP000229600"/>
    </source>
</evidence>
<evidence type="ECO:0000313" key="2">
    <source>
        <dbReference type="EMBL" id="PIR04172.1"/>
    </source>
</evidence>
<feature type="transmembrane region" description="Helical" evidence="1">
    <location>
        <begin position="41"/>
        <end position="65"/>
    </location>
</feature>
<gene>
    <name evidence="2" type="ORF">COV59_03230</name>
</gene>
<organism evidence="2 3">
    <name type="scientific">Candidatus Magasanikbacteria bacterium CG11_big_fil_rev_8_21_14_0_20_39_34</name>
    <dbReference type="NCBI Taxonomy" id="1974653"/>
    <lineage>
        <taxon>Bacteria</taxon>
        <taxon>Candidatus Magasanikiibacteriota</taxon>
    </lineage>
</organism>
<dbReference type="EMBL" id="PCWN01000007">
    <property type="protein sequence ID" value="PIR04172.1"/>
    <property type="molecule type" value="Genomic_DNA"/>
</dbReference>
<accession>A0A2H0N5K8</accession>
<proteinExistence type="predicted"/>
<keyword evidence="1" id="KW-0472">Membrane</keyword>
<keyword evidence="1" id="KW-1133">Transmembrane helix</keyword>
<protein>
    <submittedName>
        <fullName evidence="2">Uncharacterized protein</fullName>
    </submittedName>
</protein>
<comment type="caution">
    <text evidence="2">The sequence shown here is derived from an EMBL/GenBank/DDBJ whole genome shotgun (WGS) entry which is preliminary data.</text>
</comment>
<evidence type="ECO:0000256" key="1">
    <source>
        <dbReference type="SAM" id="Phobius"/>
    </source>
</evidence>
<keyword evidence="1" id="KW-0812">Transmembrane</keyword>
<sequence>MKTFVQFLLSLLTSILLGILGLGVGATIGGNFGFPAFGGNVGYEAGGVFFAILGISLGSFFFFTLQNKLQSKQFQFKMLLATALTFFKGNKPKANLKICFQSLLFIFQILDQLLLDVFLTR</sequence>